<evidence type="ECO:0000313" key="3">
    <source>
        <dbReference type="Proteomes" id="UP000008801"/>
    </source>
</evidence>
<dbReference type="KEGG" id="euc:EC1_06530"/>
<dbReference type="AlphaFoldDB" id="D4JDJ8"/>
<accession>D4JDJ8</accession>
<sequence>MLGLLPFAKVFRLLPALLAGPPGLQLLDGIFQGRIVVVAVLELKLLRLQHFRAQPRPDKLFRRHTVIGDEPQHGKGGRPQNAHPGQGFHPKVGAQDKVKAHGHAAGEDRKDELPHTQPEKHGFGVVADFPVDLDFQNITSQSHRRFPGKQCCSWVYRQSPAAGRPR</sequence>
<dbReference type="EMBL" id="FP929041">
    <property type="protein sequence ID" value="CBK88270.1"/>
    <property type="molecule type" value="Genomic_DNA"/>
</dbReference>
<reference evidence="2 3" key="2">
    <citation type="submission" date="2010-03" db="EMBL/GenBank/DDBJ databases">
        <authorList>
            <person name="Pajon A."/>
        </authorList>
    </citation>
    <scope>NUCLEOTIDE SEQUENCE [LARGE SCALE GENOMIC DNA]</scope>
    <source>
        <strain evidence="2 3">T2-87</strain>
    </source>
</reference>
<name>D4JDJ8_9FIRM</name>
<evidence type="ECO:0000313" key="2">
    <source>
        <dbReference type="EMBL" id="CBK88270.1"/>
    </source>
</evidence>
<reference evidence="2 3" key="1">
    <citation type="submission" date="2010-03" db="EMBL/GenBank/DDBJ databases">
        <title>The genome sequence of Eubacterium cylindroides T2-87.</title>
        <authorList>
            <consortium name="metaHIT consortium -- http://www.metahit.eu/"/>
            <person name="Pajon A."/>
            <person name="Turner K."/>
            <person name="Parkhill J."/>
            <person name="Duncan S."/>
            <person name="Flint H."/>
        </authorList>
    </citation>
    <scope>NUCLEOTIDE SEQUENCE [LARGE SCALE GENOMIC DNA]</scope>
    <source>
        <strain evidence="2 3">T2-87</strain>
    </source>
</reference>
<evidence type="ECO:0000256" key="1">
    <source>
        <dbReference type="SAM" id="MobiDB-lite"/>
    </source>
</evidence>
<protein>
    <submittedName>
        <fullName evidence="2">Uncharacterized protein</fullName>
    </submittedName>
</protein>
<feature type="region of interest" description="Disordered" evidence="1">
    <location>
        <begin position="66"/>
        <end position="121"/>
    </location>
</feature>
<dbReference type="HOGENOM" id="CLU_1600259_0_0_9"/>
<organism evidence="2 3">
    <name type="scientific">Faecalitalea cylindroides T2-87</name>
    <dbReference type="NCBI Taxonomy" id="717960"/>
    <lineage>
        <taxon>Bacteria</taxon>
        <taxon>Bacillati</taxon>
        <taxon>Bacillota</taxon>
        <taxon>Erysipelotrichia</taxon>
        <taxon>Erysipelotrichales</taxon>
        <taxon>Erysipelotrichaceae</taxon>
        <taxon>Faecalitalea</taxon>
    </lineage>
</organism>
<dbReference type="Proteomes" id="UP000008801">
    <property type="component" value="Chromosome"/>
</dbReference>
<feature type="compositionally biased region" description="Basic and acidic residues" evidence="1">
    <location>
        <begin position="94"/>
        <end position="121"/>
    </location>
</feature>
<proteinExistence type="predicted"/>
<gene>
    <name evidence="2" type="ORF">EC1_06530</name>
</gene>